<dbReference type="AlphaFoldDB" id="A0A5D0HT38"/>
<gene>
    <name evidence="2" type="ORF">FUA24_14065</name>
</gene>
<evidence type="ECO:0000313" key="3">
    <source>
        <dbReference type="Proteomes" id="UP000323930"/>
    </source>
</evidence>
<comment type="caution">
    <text evidence="2">The sequence shown here is derived from an EMBL/GenBank/DDBJ whole genome shotgun (WGS) entry which is preliminary data.</text>
</comment>
<dbReference type="Proteomes" id="UP000323930">
    <property type="component" value="Unassembled WGS sequence"/>
</dbReference>
<organism evidence="2 3">
    <name type="scientific">Seonamhaeicola marinus</name>
    <dbReference type="NCBI Taxonomy" id="1912246"/>
    <lineage>
        <taxon>Bacteria</taxon>
        <taxon>Pseudomonadati</taxon>
        <taxon>Bacteroidota</taxon>
        <taxon>Flavobacteriia</taxon>
        <taxon>Flavobacteriales</taxon>
        <taxon>Flavobacteriaceae</taxon>
    </lineage>
</organism>
<dbReference type="SUPFAM" id="SSF109854">
    <property type="entry name" value="DinB/YfiT-like putative metalloenzymes"/>
    <property type="match status" value="1"/>
</dbReference>
<dbReference type="EMBL" id="VSDQ01000679">
    <property type="protein sequence ID" value="TYA74445.1"/>
    <property type="molecule type" value="Genomic_DNA"/>
</dbReference>
<protein>
    <submittedName>
        <fullName evidence="2">DinB family protein</fullName>
    </submittedName>
</protein>
<dbReference type="Pfam" id="PF12867">
    <property type="entry name" value="DinB_2"/>
    <property type="match status" value="1"/>
</dbReference>
<name>A0A5D0HT38_9FLAO</name>
<evidence type="ECO:0000259" key="1">
    <source>
        <dbReference type="Pfam" id="PF12867"/>
    </source>
</evidence>
<dbReference type="InterPro" id="IPR024775">
    <property type="entry name" value="DinB-like"/>
</dbReference>
<sequence>MKMKQIIVKLQQNQSVFKAILEGVTEQQYLWRPQPDKWNLLEIVCHLLDEEILDFKYRTKHTLEHPNTQAPGIDPEGWVLKHDYASKDYNTTLERFLEERTTSIAWLRTLEHANWENVYQHPQLGPITAKEFLNNWLAHDYLHLRQINRYHYLYFKANSDTSIDYAGNW</sequence>
<dbReference type="Gene3D" id="1.20.120.450">
    <property type="entry name" value="dinb family like domain"/>
    <property type="match status" value="1"/>
</dbReference>
<reference evidence="2 3" key="1">
    <citation type="submission" date="2019-08" db="EMBL/GenBank/DDBJ databases">
        <title>Seonamhaeicola sediminis sp. nov., isolated from marine sediment.</title>
        <authorList>
            <person name="Cao W.R."/>
        </authorList>
    </citation>
    <scope>NUCLEOTIDE SEQUENCE [LARGE SCALE GENOMIC DNA]</scope>
    <source>
        <strain evidence="2 3">B011</strain>
    </source>
</reference>
<proteinExistence type="predicted"/>
<dbReference type="OrthoDB" id="1434917at2"/>
<evidence type="ECO:0000313" key="2">
    <source>
        <dbReference type="EMBL" id="TYA74445.1"/>
    </source>
</evidence>
<feature type="domain" description="DinB-like" evidence="1">
    <location>
        <begin position="10"/>
        <end position="147"/>
    </location>
</feature>
<accession>A0A5D0HT38</accession>
<dbReference type="InterPro" id="IPR034660">
    <property type="entry name" value="DinB/YfiT-like"/>
</dbReference>
<keyword evidence="3" id="KW-1185">Reference proteome</keyword>